<reference evidence="1" key="1">
    <citation type="submission" date="2017-03" db="EMBL/GenBank/DDBJ databases">
        <title>The mitochondrial genome of the carnivorous plant Utricularia reniformis (Lentibulariaceae): structure, comparative analysis and evolutionary landmarks.</title>
        <authorList>
            <person name="Silva S.R."/>
            <person name="Alvarenga D.O."/>
            <person name="Michael T.P."/>
            <person name="Miranda V.F.O."/>
            <person name="Varani A.M."/>
        </authorList>
    </citation>
    <scope>NUCLEOTIDE SEQUENCE</scope>
</reference>
<evidence type="ECO:0000313" key="1">
    <source>
        <dbReference type="EMBL" id="ART32367.1"/>
    </source>
</evidence>
<dbReference type="EMBL" id="KY774314">
    <property type="protein sequence ID" value="ART32367.1"/>
    <property type="molecule type" value="Genomic_DNA"/>
</dbReference>
<geneLocation type="mitochondrion" evidence="1"/>
<accession>A0A1Y0B4R2</accession>
<keyword evidence="1" id="KW-0496">Mitochondrion</keyword>
<sequence length="130" mass="14071">MIRNSTTCGSSWVTGIVLGLNELNGGGSITNVNVYKGKPNRQGGPRVLREALIYTRAGSESANSIDWIDQEAGERVTPKQSLFSSPIFSLTNSVTNEIRISARTTSYSSTHSILPLMIFTFSFLTQPAGK</sequence>
<proteinExistence type="predicted"/>
<organism evidence="1">
    <name type="scientific">Utricularia reniformis</name>
    <dbReference type="NCBI Taxonomy" id="192314"/>
    <lineage>
        <taxon>Eukaryota</taxon>
        <taxon>Viridiplantae</taxon>
        <taxon>Streptophyta</taxon>
        <taxon>Embryophyta</taxon>
        <taxon>Tracheophyta</taxon>
        <taxon>Spermatophyta</taxon>
        <taxon>Magnoliopsida</taxon>
        <taxon>eudicotyledons</taxon>
        <taxon>Gunneridae</taxon>
        <taxon>Pentapetalae</taxon>
        <taxon>asterids</taxon>
        <taxon>lamiids</taxon>
        <taxon>Lamiales</taxon>
        <taxon>Lentibulariaceae</taxon>
        <taxon>Utricularia</taxon>
    </lineage>
</organism>
<protein>
    <submittedName>
        <fullName evidence="1">Uncharacterized protein</fullName>
    </submittedName>
</protein>
<gene>
    <name evidence="1" type="ORF">AEK19_MT2221</name>
</gene>
<name>A0A1Y0B4R2_9LAMI</name>
<dbReference type="AlphaFoldDB" id="A0A1Y0B4R2"/>